<gene>
    <name evidence="4" type="ORF">DCAR_0519713</name>
</gene>
<evidence type="ECO:0000259" key="3">
    <source>
        <dbReference type="Pfam" id="PF13960"/>
    </source>
</evidence>
<sequence>MKSHDCHVLLQQLLPVAIRSVLPKNVRVSIIRLCFFFNTLCNKIVDVSKLDKLQADVVLTLCELEKIFPPSFFDIMIHLIVHLVRELRLCGPVFYRWMYPFERFNKVLKSYVRNRYFPEGCIAEAYLKEESVEFCAEFSRNSFTTAGLPKDQGKLSGPLSAATIKSNKVITELNEKVEGVSETIRWLAGKPSFNVLTFDGYLVDGIRYFTEERDNARVVQNSGVSLVAKTVQVSSAKDLNPVESDMTFYGRIQDIWELDYHSFKDPLFLCKWADCDRGVKADELGFTLVDLSRQGHKNDKYVSVHQVKQVFYVEDPVDSKWSVVLTSTNRDYHEIYNDDDLGDTILENPPFCSNIPIVDLGVDDDEESNAGNKRKDGEGIWLKK</sequence>
<proteinExistence type="predicted"/>
<dbReference type="Proteomes" id="UP000077755">
    <property type="component" value="Chromosome 5"/>
</dbReference>
<reference evidence="4" key="2">
    <citation type="submission" date="2022-03" db="EMBL/GenBank/DDBJ databases">
        <title>Draft title - Genomic analysis of global carrot germplasm unveils the trajectory of domestication and the origin of high carotenoid orange carrot.</title>
        <authorList>
            <person name="Iorizzo M."/>
            <person name="Ellison S."/>
            <person name="Senalik D."/>
            <person name="Macko-Podgorni A."/>
            <person name="Grzebelus D."/>
            <person name="Bostan H."/>
            <person name="Rolling W."/>
            <person name="Curaba J."/>
            <person name="Simon P."/>
        </authorList>
    </citation>
    <scope>NUCLEOTIDE SEQUENCE</scope>
    <source>
        <tissue evidence="4">Leaf</tissue>
    </source>
</reference>
<feature type="domain" description="DUF4216" evidence="2">
    <location>
        <begin position="256"/>
        <end position="324"/>
    </location>
</feature>
<reference evidence="4" key="1">
    <citation type="journal article" date="2016" name="Nat. Genet.">
        <title>A high-quality carrot genome assembly provides new insights into carotenoid accumulation and asterid genome evolution.</title>
        <authorList>
            <person name="Iorizzo M."/>
            <person name="Ellison S."/>
            <person name="Senalik D."/>
            <person name="Zeng P."/>
            <person name="Satapoomin P."/>
            <person name="Huang J."/>
            <person name="Bowman M."/>
            <person name="Iovene M."/>
            <person name="Sanseverino W."/>
            <person name="Cavagnaro P."/>
            <person name="Yildiz M."/>
            <person name="Macko-Podgorni A."/>
            <person name="Moranska E."/>
            <person name="Grzebelus E."/>
            <person name="Grzebelus D."/>
            <person name="Ashrafi H."/>
            <person name="Zheng Z."/>
            <person name="Cheng S."/>
            <person name="Spooner D."/>
            <person name="Van Deynze A."/>
            <person name="Simon P."/>
        </authorList>
    </citation>
    <scope>NUCLEOTIDE SEQUENCE</scope>
    <source>
        <tissue evidence="4">Leaf</tissue>
    </source>
</reference>
<accession>A0AAF0X4Y6</accession>
<dbReference type="PANTHER" id="PTHR48258:SF9">
    <property type="entry name" value="OS01G0348150 PROTEIN"/>
    <property type="match status" value="1"/>
</dbReference>
<dbReference type="EMBL" id="CP093347">
    <property type="protein sequence ID" value="WOH00354.1"/>
    <property type="molecule type" value="Genomic_DNA"/>
</dbReference>
<feature type="region of interest" description="Disordered" evidence="1">
    <location>
        <begin position="363"/>
        <end position="384"/>
    </location>
</feature>
<dbReference type="InterPro" id="IPR025312">
    <property type="entry name" value="DUF4216"/>
</dbReference>
<evidence type="ECO:0008006" key="6">
    <source>
        <dbReference type="Google" id="ProtNLM"/>
    </source>
</evidence>
<organism evidence="4 5">
    <name type="scientific">Daucus carota subsp. sativus</name>
    <name type="common">Carrot</name>
    <dbReference type="NCBI Taxonomy" id="79200"/>
    <lineage>
        <taxon>Eukaryota</taxon>
        <taxon>Viridiplantae</taxon>
        <taxon>Streptophyta</taxon>
        <taxon>Embryophyta</taxon>
        <taxon>Tracheophyta</taxon>
        <taxon>Spermatophyta</taxon>
        <taxon>Magnoliopsida</taxon>
        <taxon>eudicotyledons</taxon>
        <taxon>Gunneridae</taxon>
        <taxon>Pentapetalae</taxon>
        <taxon>asterids</taxon>
        <taxon>campanulids</taxon>
        <taxon>Apiales</taxon>
        <taxon>Apiaceae</taxon>
        <taxon>Apioideae</taxon>
        <taxon>Scandiceae</taxon>
        <taxon>Daucinae</taxon>
        <taxon>Daucus</taxon>
        <taxon>Daucus sect. Daucus</taxon>
    </lineage>
</organism>
<evidence type="ECO:0000256" key="1">
    <source>
        <dbReference type="SAM" id="MobiDB-lite"/>
    </source>
</evidence>
<dbReference type="Pfam" id="PF13960">
    <property type="entry name" value="DUF4218"/>
    <property type="match status" value="1"/>
</dbReference>
<feature type="domain" description="DUF4218" evidence="3">
    <location>
        <begin position="40"/>
        <end position="140"/>
    </location>
</feature>
<dbReference type="AlphaFoldDB" id="A0AAF0X4Y6"/>
<keyword evidence="5" id="KW-1185">Reference proteome</keyword>
<evidence type="ECO:0000313" key="4">
    <source>
        <dbReference type="EMBL" id="WOH00354.1"/>
    </source>
</evidence>
<protein>
    <recommendedName>
        <fullName evidence="6">DUF4218 domain-containing protein</fullName>
    </recommendedName>
</protein>
<name>A0AAF0X4Y6_DAUCS</name>
<evidence type="ECO:0000259" key="2">
    <source>
        <dbReference type="Pfam" id="PF13952"/>
    </source>
</evidence>
<dbReference type="PANTHER" id="PTHR48258">
    <property type="entry name" value="DUF4218 DOMAIN-CONTAINING PROTEIN-RELATED"/>
    <property type="match status" value="1"/>
</dbReference>
<dbReference type="InterPro" id="IPR025452">
    <property type="entry name" value="DUF4218"/>
</dbReference>
<evidence type="ECO:0000313" key="5">
    <source>
        <dbReference type="Proteomes" id="UP000077755"/>
    </source>
</evidence>
<dbReference type="Pfam" id="PF13952">
    <property type="entry name" value="DUF4216"/>
    <property type="match status" value="1"/>
</dbReference>